<evidence type="ECO:0000259" key="14">
    <source>
        <dbReference type="PROSITE" id="PS50879"/>
    </source>
</evidence>
<dbReference type="InterPro" id="IPR036397">
    <property type="entry name" value="RNaseH_sf"/>
</dbReference>
<protein>
    <recommendedName>
        <fullName evidence="6 12">Ribonuclease H</fullName>
        <ecNumber evidence="5 12">3.1.26.4</ecNumber>
    </recommendedName>
</protein>
<keyword evidence="7 12" id="KW-0540">Nuclease</keyword>
<keyword evidence="8 12" id="KW-0479">Metal-binding</keyword>
<dbReference type="FunFam" id="3.40.970.10:FF:000002">
    <property type="entry name" value="Ribonuclease H"/>
    <property type="match status" value="1"/>
</dbReference>
<dbReference type="AlphaFoldDB" id="A0A419UZI2"/>
<evidence type="ECO:0000256" key="9">
    <source>
        <dbReference type="ARBA" id="ARBA00022759"/>
    </source>
</evidence>
<evidence type="ECO:0000256" key="2">
    <source>
        <dbReference type="ARBA" id="ARBA00001946"/>
    </source>
</evidence>
<dbReference type="SUPFAM" id="SSF53098">
    <property type="entry name" value="Ribonuclease H-like"/>
    <property type="match status" value="1"/>
</dbReference>
<feature type="binding site" evidence="13">
    <location>
        <position position="193"/>
    </location>
    <ligand>
        <name>Mg(2+)</name>
        <dbReference type="ChEBI" id="CHEBI:18420"/>
        <label>1</label>
    </ligand>
</feature>
<evidence type="ECO:0000256" key="12">
    <source>
        <dbReference type="PIRNR" id="PIRNR037839"/>
    </source>
</evidence>
<dbReference type="PANTHER" id="PTHR10642:SF26">
    <property type="entry name" value="RIBONUCLEASE H1"/>
    <property type="match status" value="1"/>
</dbReference>
<gene>
    <name evidence="15" type="ORF">ATL39_2468</name>
</gene>
<evidence type="ECO:0000256" key="11">
    <source>
        <dbReference type="ARBA" id="ARBA00022842"/>
    </source>
</evidence>
<dbReference type="InterPro" id="IPR009027">
    <property type="entry name" value="Ribosomal_bL9/RNase_H1_N"/>
</dbReference>
<evidence type="ECO:0000256" key="6">
    <source>
        <dbReference type="ARBA" id="ARBA00017721"/>
    </source>
</evidence>
<dbReference type="GO" id="GO:0005737">
    <property type="term" value="C:cytoplasm"/>
    <property type="evidence" value="ECO:0007669"/>
    <property type="project" value="UniProtKB-SubCell"/>
</dbReference>
<feature type="binding site" evidence="13">
    <location>
        <position position="72"/>
    </location>
    <ligand>
        <name>Mg(2+)</name>
        <dbReference type="ChEBI" id="CHEBI:18420"/>
        <label>1</label>
    </ligand>
</feature>
<evidence type="ECO:0000256" key="4">
    <source>
        <dbReference type="ARBA" id="ARBA00005300"/>
    </source>
</evidence>
<evidence type="ECO:0000256" key="3">
    <source>
        <dbReference type="ARBA" id="ARBA00004065"/>
    </source>
</evidence>
<dbReference type="Pfam" id="PF00075">
    <property type="entry name" value="RNase_H"/>
    <property type="match status" value="1"/>
</dbReference>
<comment type="function">
    <text evidence="3 12">Endonuclease that specifically degrades the RNA of RNA-DNA hybrids.</text>
</comment>
<feature type="binding site" evidence="13">
    <location>
        <position position="133"/>
    </location>
    <ligand>
        <name>Mg(2+)</name>
        <dbReference type="ChEBI" id="CHEBI:18420"/>
        <label>2</label>
    </ligand>
</feature>
<evidence type="ECO:0000313" key="15">
    <source>
        <dbReference type="EMBL" id="RKD71078.1"/>
    </source>
</evidence>
<dbReference type="NCBIfam" id="NF046109">
    <property type="entry name" value="RNaseH_Halikb"/>
    <property type="match status" value="1"/>
</dbReference>
<dbReference type="GO" id="GO:0046872">
    <property type="term" value="F:metal ion binding"/>
    <property type="evidence" value="ECO:0007669"/>
    <property type="project" value="UniProtKB-KW"/>
</dbReference>
<comment type="caution">
    <text evidence="15">The sequence shown here is derived from an EMBL/GenBank/DDBJ whole genome shotgun (WGS) entry which is preliminary data.</text>
</comment>
<evidence type="ECO:0000256" key="1">
    <source>
        <dbReference type="ARBA" id="ARBA00000077"/>
    </source>
</evidence>
<dbReference type="InterPro" id="IPR002156">
    <property type="entry name" value="RNaseH_domain"/>
</dbReference>
<evidence type="ECO:0000256" key="10">
    <source>
        <dbReference type="ARBA" id="ARBA00022801"/>
    </source>
</evidence>
<feature type="binding site" evidence="13">
    <location>
        <position position="110"/>
    </location>
    <ligand>
        <name>Mg(2+)</name>
        <dbReference type="ChEBI" id="CHEBI:18420"/>
        <label>2</label>
    </ligand>
</feature>
<dbReference type="SUPFAM" id="SSF55658">
    <property type="entry name" value="L9 N-domain-like"/>
    <property type="match status" value="1"/>
</dbReference>
<dbReference type="Proteomes" id="UP000285120">
    <property type="component" value="Unassembled WGS sequence"/>
</dbReference>
<name>A0A419UZI2_9BACL</name>
<evidence type="ECO:0000256" key="7">
    <source>
        <dbReference type="ARBA" id="ARBA00022722"/>
    </source>
</evidence>
<keyword evidence="11 12" id="KW-0460">Magnesium</keyword>
<dbReference type="PIRSF" id="PIRSF037839">
    <property type="entry name" value="Ribonuclease_H"/>
    <property type="match status" value="1"/>
</dbReference>
<organism evidence="15 16">
    <name type="scientific">Sinobaca qinghaiensis</name>
    <dbReference type="NCBI Taxonomy" id="342944"/>
    <lineage>
        <taxon>Bacteria</taxon>
        <taxon>Bacillati</taxon>
        <taxon>Bacillota</taxon>
        <taxon>Bacilli</taxon>
        <taxon>Bacillales</taxon>
        <taxon>Sporolactobacillaceae</taxon>
        <taxon>Sinobaca</taxon>
    </lineage>
</organism>
<keyword evidence="13" id="KW-0464">Manganese</keyword>
<dbReference type="OrthoDB" id="9811552at2"/>
<dbReference type="EC" id="3.1.26.4" evidence="5 12"/>
<comment type="subcellular location">
    <subcellularLocation>
        <location evidence="12">Cytoplasm</location>
    </subcellularLocation>
</comment>
<evidence type="ECO:0000256" key="13">
    <source>
        <dbReference type="PIRSR" id="PIRSR037839-1"/>
    </source>
</evidence>
<dbReference type="EMBL" id="RAPK01000010">
    <property type="protein sequence ID" value="RKD71078.1"/>
    <property type="molecule type" value="Genomic_DNA"/>
</dbReference>
<comment type="cofactor">
    <cofactor evidence="13">
        <name>Mn(2+)</name>
        <dbReference type="ChEBI" id="CHEBI:29035"/>
    </cofactor>
    <cofactor evidence="13">
        <name>Mg(2+)</name>
        <dbReference type="ChEBI" id="CHEBI:18420"/>
    </cofactor>
    <text evidence="13">Binds 2 metal ions per subunit. Manganese or magnesium.</text>
</comment>
<comment type="similarity">
    <text evidence="4 12">Belongs to the RNase H family.</text>
</comment>
<dbReference type="Gene3D" id="3.30.420.10">
    <property type="entry name" value="Ribonuclease H-like superfamily/Ribonuclease H"/>
    <property type="match status" value="1"/>
</dbReference>
<evidence type="ECO:0000256" key="8">
    <source>
        <dbReference type="ARBA" id="ARBA00022723"/>
    </source>
</evidence>
<feature type="domain" description="RNase H type-1" evidence="14">
    <location>
        <begin position="57"/>
        <end position="197"/>
    </location>
</feature>
<comment type="catalytic activity">
    <reaction evidence="1 12">
        <text>Endonucleolytic cleavage to 5'-phosphomonoester.</text>
        <dbReference type="EC" id="3.1.26.4"/>
    </reaction>
</comment>
<evidence type="ECO:0000256" key="5">
    <source>
        <dbReference type="ARBA" id="ARBA00012180"/>
    </source>
</evidence>
<dbReference type="InterPro" id="IPR012337">
    <property type="entry name" value="RNaseH-like_sf"/>
</dbReference>
<dbReference type="GO" id="GO:0003676">
    <property type="term" value="F:nucleic acid binding"/>
    <property type="evidence" value="ECO:0007669"/>
    <property type="project" value="UniProtKB-UniRule"/>
</dbReference>
<dbReference type="InterPro" id="IPR037056">
    <property type="entry name" value="RNase_H1_N_sf"/>
</dbReference>
<dbReference type="InterPro" id="IPR050092">
    <property type="entry name" value="RNase_H"/>
</dbReference>
<reference evidence="15 16" key="1">
    <citation type="submission" date="2018-09" db="EMBL/GenBank/DDBJ databases">
        <title>Genomic Encyclopedia of Archaeal and Bacterial Type Strains, Phase II (KMG-II): from individual species to whole genera.</title>
        <authorList>
            <person name="Goeker M."/>
        </authorList>
    </citation>
    <scope>NUCLEOTIDE SEQUENCE [LARGE SCALE GENOMIC DNA]</scope>
    <source>
        <strain evidence="15 16">DSM 17008</strain>
    </source>
</reference>
<dbReference type="PROSITE" id="PS50879">
    <property type="entry name" value="RNASE_H_1"/>
    <property type="match status" value="1"/>
</dbReference>
<accession>A0A419UZI2</accession>
<dbReference type="RefSeq" id="WP_120193638.1">
    <property type="nucleotide sequence ID" value="NZ_RAPK01000010.1"/>
</dbReference>
<comment type="cofactor">
    <cofactor evidence="2">
        <name>Mg(2+)</name>
        <dbReference type="ChEBI" id="CHEBI:18420"/>
    </cofactor>
</comment>
<dbReference type="InterPro" id="IPR011320">
    <property type="entry name" value="RNase_H1_N"/>
</dbReference>
<sequence>MAKTKFYVVWKGRKPGIYNTWPECQKQVKGYPGARFKSFPAKAEAEQAFHGESEAISNTKTESYIEESLSVDVGSRGNPGPVEYKGVYTKTGEIVFEHAGFPKGTNNMGEFLAIVHALQYLKEKNSSIPIYSDSMTALKWVKDKKIKSTLTCDKNTEPIWNAVDRAETWLQENSWNNPLMKWETKQWGEIKADYGRK</sequence>
<dbReference type="PANTHER" id="PTHR10642">
    <property type="entry name" value="RIBONUCLEASE H1"/>
    <property type="match status" value="1"/>
</dbReference>
<dbReference type="GO" id="GO:0043137">
    <property type="term" value="P:DNA replication, removal of RNA primer"/>
    <property type="evidence" value="ECO:0007669"/>
    <property type="project" value="TreeGrafter"/>
</dbReference>
<dbReference type="Gene3D" id="3.40.970.10">
    <property type="entry name" value="Ribonuclease H1, N-terminal domain"/>
    <property type="match status" value="1"/>
</dbReference>
<keyword evidence="10 12" id="KW-0378">Hydrolase</keyword>
<dbReference type="Pfam" id="PF01693">
    <property type="entry name" value="Cauli_VI"/>
    <property type="match status" value="1"/>
</dbReference>
<dbReference type="GO" id="GO:0004523">
    <property type="term" value="F:RNA-DNA hybrid ribonuclease activity"/>
    <property type="evidence" value="ECO:0007669"/>
    <property type="project" value="UniProtKB-UniRule"/>
</dbReference>
<keyword evidence="16" id="KW-1185">Reference proteome</keyword>
<keyword evidence="12" id="KW-0963">Cytoplasm</keyword>
<evidence type="ECO:0000313" key="16">
    <source>
        <dbReference type="Proteomes" id="UP000285120"/>
    </source>
</evidence>
<proteinExistence type="inferred from homology"/>
<dbReference type="InterPro" id="IPR017290">
    <property type="entry name" value="RNase_H_bac"/>
</dbReference>
<keyword evidence="9 12" id="KW-0255">Endonuclease</keyword>